<keyword evidence="1" id="KW-0472">Membrane</keyword>
<keyword evidence="1" id="KW-0812">Transmembrane</keyword>
<dbReference type="AlphaFoldDB" id="A0A2N1P4E8"/>
<name>A0A2N1P4E8_9GLOM</name>
<dbReference type="Proteomes" id="UP000233469">
    <property type="component" value="Unassembled WGS sequence"/>
</dbReference>
<reference evidence="2 3" key="2">
    <citation type="submission" date="2017-10" db="EMBL/GenBank/DDBJ databases">
        <title>Extensive intraspecific genome diversity in a model arbuscular mycorrhizal fungus.</title>
        <authorList>
            <person name="Chen E.C.H."/>
            <person name="Morin E."/>
            <person name="Baudet D."/>
            <person name="Noel J."/>
            <person name="Ndikumana S."/>
            <person name="Charron P."/>
            <person name="St-Onge C."/>
            <person name="Giorgi J."/>
            <person name="Grigoriev I.V."/>
            <person name="Roux C."/>
            <person name="Martin F.M."/>
            <person name="Corradi N."/>
        </authorList>
    </citation>
    <scope>NUCLEOTIDE SEQUENCE [LARGE SCALE GENOMIC DNA]</scope>
    <source>
        <strain evidence="2 3">C2</strain>
    </source>
</reference>
<reference evidence="2 3" key="1">
    <citation type="submission" date="2016-04" db="EMBL/GenBank/DDBJ databases">
        <title>Genome analyses suggest a sexual origin of heterokaryosis in a supposedly ancient asexual fungus.</title>
        <authorList>
            <person name="Ropars J."/>
            <person name="Sedzielewska K."/>
            <person name="Noel J."/>
            <person name="Charron P."/>
            <person name="Farinelli L."/>
            <person name="Marton T."/>
            <person name="Kruger M."/>
            <person name="Pelin A."/>
            <person name="Brachmann A."/>
            <person name="Corradi N."/>
        </authorList>
    </citation>
    <scope>NUCLEOTIDE SEQUENCE [LARGE SCALE GENOMIC DNA]</scope>
    <source>
        <strain evidence="2 3">C2</strain>
    </source>
</reference>
<comment type="caution">
    <text evidence="2">The sequence shown here is derived from an EMBL/GenBank/DDBJ whole genome shotgun (WGS) entry which is preliminary data.</text>
</comment>
<evidence type="ECO:0000313" key="3">
    <source>
        <dbReference type="Proteomes" id="UP000233469"/>
    </source>
</evidence>
<accession>A0A2N1P4E8</accession>
<evidence type="ECO:0000313" key="2">
    <source>
        <dbReference type="EMBL" id="PKK80976.1"/>
    </source>
</evidence>
<dbReference type="EMBL" id="LLXL01000002">
    <property type="protein sequence ID" value="PKK80976.1"/>
    <property type="molecule type" value="Genomic_DNA"/>
</dbReference>
<protein>
    <submittedName>
        <fullName evidence="2">Uncharacterized protein</fullName>
    </submittedName>
</protein>
<sequence>MKLRTSIIQIIIFYLVIITDLELGIELFKKSLGIGEDSMEVMRYFIIIIYIYFLIY</sequence>
<gene>
    <name evidence="2" type="ORF">RhiirC2_186224</name>
</gene>
<evidence type="ECO:0000256" key="1">
    <source>
        <dbReference type="SAM" id="Phobius"/>
    </source>
</evidence>
<feature type="transmembrane region" description="Helical" evidence="1">
    <location>
        <begin position="40"/>
        <end position="55"/>
    </location>
</feature>
<feature type="transmembrane region" description="Helical" evidence="1">
    <location>
        <begin position="6"/>
        <end position="28"/>
    </location>
</feature>
<proteinExistence type="predicted"/>
<organism evidence="2 3">
    <name type="scientific">Rhizophagus irregularis</name>
    <dbReference type="NCBI Taxonomy" id="588596"/>
    <lineage>
        <taxon>Eukaryota</taxon>
        <taxon>Fungi</taxon>
        <taxon>Fungi incertae sedis</taxon>
        <taxon>Mucoromycota</taxon>
        <taxon>Glomeromycotina</taxon>
        <taxon>Glomeromycetes</taxon>
        <taxon>Glomerales</taxon>
        <taxon>Glomeraceae</taxon>
        <taxon>Rhizophagus</taxon>
    </lineage>
</organism>
<keyword evidence="1" id="KW-1133">Transmembrane helix</keyword>